<keyword evidence="2" id="KW-1185">Reference proteome</keyword>
<dbReference type="AlphaFoldDB" id="A0A165ZBC6"/>
<dbReference type="OrthoDB" id="1668230at2759"/>
<proteinExistence type="predicted"/>
<dbReference type="InParanoid" id="A0A165ZBC6"/>
<reference evidence="1 2" key="1">
    <citation type="journal article" date="2016" name="Mol. Biol. Evol.">
        <title>Comparative Genomics of Early-Diverging Mushroom-Forming Fungi Provides Insights into the Origins of Lignocellulose Decay Capabilities.</title>
        <authorList>
            <person name="Nagy L.G."/>
            <person name="Riley R."/>
            <person name="Tritt A."/>
            <person name="Adam C."/>
            <person name="Daum C."/>
            <person name="Floudas D."/>
            <person name="Sun H."/>
            <person name="Yadav J.S."/>
            <person name="Pangilinan J."/>
            <person name="Larsson K.H."/>
            <person name="Matsuura K."/>
            <person name="Barry K."/>
            <person name="Labutti K."/>
            <person name="Kuo R."/>
            <person name="Ohm R.A."/>
            <person name="Bhattacharya S.S."/>
            <person name="Shirouzu T."/>
            <person name="Yoshinaga Y."/>
            <person name="Martin F.M."/>
            <person name="Grigoriev I.V."/>
            <person name="Hibbett D.S."/>
        </authorList>
    </citation>
    <scope>NUCLEOTIDE SEQUENCE [LARGE SCALE GENOMIC DNA]</scope>
    <source>
        <strain evidence="1 2">HHB12029</strain>
    </source>
</reference>
<evidence type="ECO:0000313" key="2">
    <source>
        <dbReference type="Proteomes" id="UP000077266"/>
    </source>
</evidence>
<gene>
    <name evidence="1" type="ORF">EXIGLDRAFT_755738</name>
</gene>
<dbReference type="EMBL" id="KV426410">
    <property type="protein sequence ID" value="KZV81179.1"/>
    <property type="molecule type" value="Genomic_DNA"/>
</dbReference>
<sequence length="342" mass="38335">MAAEKTTTESLQADCSQTRGRCCCCQRSYIPPSCTDITHTHPIHSPSPQTNTLPPYTKRALAEPLATALIPPPADADIPPSDRWAYDRCRHNFALYGMPYDALLNVYLWNPSVVELGAVGYVDRNTGAFVTLFLAHRPETFPQALISRGASYLCGGSSRNGELPSLSERPPLAKPLPTASGIFGLPMSRKKGYTWPFSRQMRDEKKGFVCTVMHTSIHTKLDNQTVASATAWLLTHTDAIREVYGLDDQSTHKKELMIVTRRLQVNKWAMVCKDAYDVDDSKVRFLVDDSPRPGQEWGSFCRRYTDKMPYPGVSRISRRPLHKQPEAKWDTLLLSGVTCSRN</sequence>
<accession>A0A165ZBC6</accession>
<organism evidence="1 2">
    <name type="scientific">Exidia glandulosa HHB12029</name>
    <dbReference type="NCBI Taxonomy" id="1314781"/>
    <lineage>
        <taxon>Eukaryota</taxon>
        <taxon>Fungi</taxon>
        <taxon>Dikarya</taxon>
        <taxon>Basidiomycota</taxon>
        <taxon>Agaricomycotina</taxon>
        <taxon>Agaricomycetes</taxon>
        <taxon>Auriculariales</taxon>
        <taxon>Exidiaceae</taxon>
        <taxon>Exidia</taxon>
    </lineage>
</organism>
<name>A0A165ZBC6_EXIGL</name>
<dbReference type="Proteomes" id="UP000077266">
    <property type="component" value="Unassembled WGS sequence"/>
</dbReference>
<dbReference type="STRING" id="1314781.A0A165ZBC6"/>
<evidence type="ECO:0000313" key="1">
    <source>
        <dbReference type="EMBL" id="KZV81179.1"/>
    </source>
</evidence>
<protein>
    <submittedName>
        <fullName evidence="1">Uncharacterized protein</fullName>
    </submittedName>
</protein>